<dbReference type="AlphaFoldDB" id="A0A6N4A935"/>
<dbReference type="InterPro" id="IPR036390">
    <property type="entry name" value="WH_DNA-bd_sf"/>
</dbReference>
<evidence type="ECO:0000256" key="2">
    <source>
        <dbReference type="ARBA" id="ARBA00023125"/>
    </source>
</evidence>
<reference evidence="5" key="3">
    <citation type="submission" date="2019-10" db="EMBL/GenBank/DDBJ databases">
        <title>Malate fermentation in French cider.</title>
        <authorList>
            <person name="Cousin F.J."/>
            <person name="Medina Fernandez S."/>
            <person name="Misery B."/>
            <person name="Laplace J.-M."/>
            <person name="Cretenet M."/>
        </authorList>
    </citation>
    <scope>NUCLEOTIDE SEQUENCE</scope>
    <source>
        <strain evidence="5">UCMA15129</strain>
    </source>
</reference>
<dbReference type="Proteomes" id="UP000181728">
    <property type="component" value="Unassembled WGS sequence"/>
</dbReference>
<dbReference type="CDD" id="cd01541">
    <property type="entry name" value="PBP1_AraR"/>
    <property type="match status" value="1"/>
</dbReference>
<dbReference type="CDD" id="cd07377">
    <property type="entry name" value="WHTH_GntR"/>
    <property type="match status" value="1"/>
</dbReference>
<dbReference type="PANTHER" id="PTHR30146">
    <property type="entry name" value="LACI-RELATED TRANSCRIPTIONAL REPRESSOR"/>
    <property type="match status" value="1"/>
</dbReference>
<dbReference type="EMBL" id="LR031358">
    <property type="protein sequence ID" value="VDB97216.1"/>
    <property type="molecule type" value="Genomic_DNA"/>
</dbReference>
<dbReference type="Pfam" id="PF13377">
    <property type="entry name" value="Peripla_BP_3"/>
    <property type="match status" value="1"/>
</dbReference>
<dbReference type="EMBL" id="MLOK01000017">
    <property type="protein sequence ID" value="OIM22050.1"/>
    <property type="molecule type" value="Genomic_DNA"/>
</dbReference>
<dbReference type="PRINTS" id="PR00035">
    <property type="entry name" value="HTHGNTR"/>
</dbReference>
<keyword evidence="2" id="KW-0238">DNA-binding</keyword>
<proteinExistence type="predicted"/>
<dbReference type="PROSITE" id="PS50949">
    <property type="entry name" value="HTH_GNTR"/>
    <property type="match status" value="1"/>
</dbReference>
<gene>
    <name evidence="7" type="primary">araR</name>
    <name evidence="6" type="ORF">ATX59_01170</name>
    <name evidence="5" type="ORF">GA838_04605</name>
    <name evidence="7" type="ORF">OENI_0220</name>
</gene>
<evidence type="ECO:0000313" key="9">
    <source>
        <dbReference type="Proteomes" id="UP000294726"/>
    </source>
</evidence>
<dbReference type="Proteomes" id="UP000294726">
    <property type="component" value="Chromosome"/>
</dbReference>
<feature type="domain" description="HTH gntR-type" evidence="4">
    <location>
        <begin position="5"/>
        <end position="73"/>
    </location>
</feature>
<dbReference type="InterPro" id="IPR046335">
    <property type="entry name" value="LacI/GalR-like_sensor"/>
</dbReference>
<dbReference type="SUPFAM" id="SSF46785">
    <property type="entry name" value="Winged helix' DNA-binding domain"/>
    <property type="match status" value="1"/>
</dbReference>
<dbReference type="SUPFAM" id="SSF53822">
    <property type="entry name" value="Periplasmic binding protein-like I"/>
    <property type="match status" value="1"/>
</dbReference>
<dbReference type="Proteomes" id="UP001281024">
    <property type="component" value="Unassembled WGS sequence"/>
</dbReference>
<dbReference type="RefSeq" id="WP_032805951.1">
    <property type="nucleotide sequence ID" value="NZ_CP136429.1"/>
</dbReference>
<dbReference type="Gene3D" id="3.40.50.2300">
    <property type="match status" value="2"/>
</dbReference>
<dbReference type="SMART" id="SM00345">
    <property type="entry name" value="HTH_GNTR"/>
    <property type="match status" value="1"/>
</dbReference>
<name>A0A6N4A935_OENOE</name>
<dbReference type="PANTHER" id="PTHR30146:SF150">
    <property type="entry name" value="ARABINOSE METABOLISM TRANSCRIPTIONAL REPRESSOR"/>
    <property type="match status" value="1"/>
</dbReference>
<evidence type="ECO:0000313" key="8">
    <source>
        <dbReference type="Proteomes" id="UP000181728"/>
    </source>
</evidence>
<dbReference type="InterPro" id="IPR000524">
    <property type="entry name" value="Tscrpt_reg_HTH_GntR"/>
</dbReference>
<dbReference type="InterPro" id="IPR033532">
    <property type="entry name" value="AraR_ligand_bind_dom"/>
</dbReference>
<evidence type="ECO:0000256" key="1">
    <source>
        <dbReference type="ARBA" id="ARBA00023015"/>
    </source>
</evidence>
<dbReference type="Pfam" id="PF00392">
    <property type="entry name" value="GntR"/>
    <property type="match status" value="1"/>
</dbReference>
<reference evidence="6 8" key="1">
    <citation type="journal article" date="2016" name="BMC Genomics">
        <title>Consensus pan-genome assembly of the specialised wine bacterium Oenococcus oeni.</title>
        <authorList>
            <person name="Sternes P.R."/>
            <person name="Borneman A.R."/>
        </authorList>
    </citation>
    <scope>NUCLEOTIDE SEQUENCE [LARGE SCALE GENOMIC DNA]</scope>
    <source>
        <strain evidence="6 8">AWRIB661</strain>
    </source>
</reference>
<dbReference type="SMR" id="A0A6N4A935"/>
<dbReference type="InterPro" id="IPR036388">
    <property type="entry name" value="WH-like_DNA-bd_sf"/>
</dbReference>
<organism evidence="6 8">
    <name type="scientific">Oenococcus oeni</name>
    <name type="common">Leuconostoc oenos</name>
    <dbReference type="NCBI Taxonomy" id="1247"/>
    <lineage>
        <taxon>Bacteria</taxon>
        <taxon>Bacillati</taxon>
        <taxon>Bacillota</taxon>
        <taxon>Bacilli</taxon>
        <taxon>Lactobacillales</taxon>
        <taxon>Lactobacillaceae</taxon>
        <taxon>Oenococcus</taxon>
    </lineage>
</organism>
<evidence type="ECO:0000313" key="7">
    <source>
        <dbReference type="EMBL" id="VDB97216.1"/>
    </source>
</evidence>
<dbReference type="EMBL" id="WERV01000003">
    <property type="protein sequence ID" value="MDV7715049.1"/>
    <property type="molecule type" value="Genomic_DNA"/>
</dbReference>
<evidence type="ECO:0000259" key="4">
    <source>
        <dbReference type="PROSITE" id="PS50949"/>
    </source>
</evidence>
<keyword evidence="3" id="KW-0804">Transcription</keyword>
<dbReference type="InterPro" id="IPR028082">
    <property type="entry name" value="Peripla_BP_I"/>
</dbReference>
<sequence>MPANKAKYKIIKQQIKNNILSARYKIGDRLPTESDFMAEFDVSRFTIRRAIDELVNENFVRRVQGNGMYIKDWHKVNKADEDLRTIAVITTHVADYIFPNIINAIDKVISDAGYSLILANTHNDPKRERDNLLRLLKLKPSAWIIEPTQSAVNRENLDLYQQIKKLDVPAVFINSSYPGIGFPCLKTDDRGSLSELTNYLFSIGHRRIIGVFQIDDIQGVERMKGFADAYLGHPYFSDRQTTIMYKSTDDYDEIFTRITNFYKNQTVDKPDAIICYNDQLAIALIDNLKEQGWKIPEDISIIGFDDYNISRYITPTLTTLSHPKSQMGRDAGKMILNLIDNKAVKSITYYPELVLRKSVMPI</sequence>
<dbReference type="Gene3D" id="1.10.10.10">
    <property type="entry name" value="Winged helix-like DNA-binding domain superfamily/Winged helix DNA-binding domain"/>
    <property type="match status" value="1"/>
</dbReference>
<evidence type="ECO:0000313" key="6">
    <source>
        <dbReference type="EMBL" id="OIM22050.1"/>
    </source>
</evidence>
<protein>
    <submittedName>
        <fullName evidence="6">GntR family transcriptional regulator</fullName>
    </submittedName>
    <submittedName>
        <fullName evidence="7">Transcriptional repressor AraC</fullName>
    </submittedName>
</protein>
<dbReference type="GO" id="GO:0000976">
    <property type="term" value="F:transcription cis-regulatory region binding"/>
    <property type="evidence" value="ECO:0007669"/>
    <property type="project" value="TreeGrafter"/>
</dbReference>
<dbReference type="GO" id="GO:0003700">
    <property type="term" value="F:DNA-binding transcription factor activity"/>
    <property type="evidence" value="ECO:0007669"/>
    <property type="project" value="InterPro"/>
</dbReference>
<reference evidence="7 9" key="2">
    <citation type="submission" date="2018-08" db="EMBL/GenBank/DDBJ databases">
        <authorList>
            <person name="Lorentzen P. G. S. M."/>
        </authorList>
    </citation>
    <scope>NUCLEOTIDE SEQUENCE [LARGE SCALE GENOMIC DNA]</scope>
    <source>
        <strain evidence="7 9">CRBO_1381</strain>
    </source>
</reference>
<evidence type="ECO:0000256" key="3">
    <source>
        <dbReference type="ARBA" id="ARBA00023163"/>
    </source>
</evidence>
<evidence type="ECO:0000313" key="5">
    <source>
        <dbReference type="EMBL" id="MDV7715049.1"/>
    </source>
</evidence>
<keyword evidence="1" id="KW-0805">Transcription regulation</keyword>
<accession>A0A6N4A935</accession>